<evidence type="ECO:0000313" key="1">
    <source>
        <dbReference type="EMBL" id="JAH92427.1"/>
    </source>
</evidence>
<reference evidence="1" key="1">
    <citation type="submission" date="2014-11" db="EMBL/GenBank/DDBJ databases">
        <authorList>
            <person name="Amaro Gonzalez C."/>
        </authorList>
    </citation>
    <scope>NUCLEOTIDE SEQUENCE</scope>
</reference>
<protein>
    <submittedName>
        <fullName evidence="1">Uncharacterized protein</fullName>
    </submittedName>
</protein>
<name>A0A0E9WPZ1_ANGAN</name>
<sequence>MTVSQITYKLKIKTELQQKNSTFCVFFSCFFLKKNGQHLYTNTYFIYNI</sequence>
<dbReference type="AlphaFoldDB" id="A0A0E9WPZ1"/>
<accession>A0A0E9WPZ1</accession>
<reference evidence="1" key="2">
    <citation type="journal article" date="2015" name="Fish Shellfish Immunol.">
        <title>Early steps in the European eel (Anguilla anguilla)-Vibrio vulnificus interaction in the gills: Role of the RtxA13 toxin.</title>
        <authorList>
            <person name="Callol A."/>
            <person name="Pajuelo D."/>
            <person name="Ebbesson L."/>
            <person name="Teles M."/>
            <person name="MacKenzie S."/>
            <person name="Amaro C."/>
        </authorList>
    </citation>
    <scope>NUCLEOTIDE SEQUENCE</scope>
</reference>
<organism evidence="1">
    <name type="scientific">Anguilla anguilla</name>
    <name type="common">European freshwater eel</name>
    <name type="synonym">Muraena anguilla</name>
    <dbReference type="NCBI Taxonomy" id="7936"/>
    <lineage>
        <taxon>Eukaryota</taxon>
        <taxon>Metazoa</taxon>
        <taxon>Chordata</taxon>
        <taxon>Craniata</taxon>
        <taxon>Vertebrata</taxon>
        <taxon>Euteleostomi</taxon>
        <taxon>Actinopterygii</taxon>
        <taxon>Neopterygii</taxon>
        <taxon>Teleostei</taxon>
        <taxon>Anguilliformes</taxon>
        <taxon>Anguillidae</taxon>
        <taxon>Anguilla</taxon>
    </lineage>
</organism>
<dbReference type="EMBL" id="GBXM01016150">
    <property type="protein sequence ID" value="JAH92427.1"/>
    <property type="molecule type" value="Transcribed_RNA"/>
</dbReference>
<proteinExistence type="predicted"/>